<dbReference type="InterPro" id="IPR000519">
    <property type="entry name" value="P_trefoil_dom"/>
</dbReference>
<reference evidence="14 15" key="1">
    <citation type="journal article" date="2014" name="Genome Biol. Evol.">
        <title>The secreted proteins of Achlya hypogyna and Thraustotheca clavata identify the ancestral oomycete secretome and reveal gene acquisitions by horizontal gene transfer.</title>
        <authorList>
            <person name="Misner I."/>
            <person name="Blouin N."/>
            <person name="Leonard G."/>
            <person name="Richards T.A."/>
            <person name="Lane C.E."/>
        </authorList>
    </citation>
    <scope>NUCLEOTIDE SEQUENCE [LARGE SCALE GENOMIC DNA]</scope>
    <source>
        <strain evidence="14 15">ATCC 34112</strain>
    </source>
</reference>
<dbReference type="Pfam" id="PF00088">
    <property type="entry name" value="Trefoil"/>
    <property type="match status" value="1"/>
</dbReference>
<dbReference type="Gene3D" id="4.10.110.10">
    <property type="entry name" value="Spasmolytic Protein, domain 1"/>
    <property type="match status" value="1"/>
</dbReference>
<feature type="domain" description="P-type" evidence="13">
    <location>
        <begin position="68"/>
        <end position="114"/>
    </location>
</feature>
<accession>A0A1W0A4K2</accession>
<dbReference type="GO" id="GO:0016020">
    <property type="term" value="C:membrane"/>
    <property type="evidence" value="ECO:0007669"/>
    <property type="project" value="UniProtKB-SubCell"/>
</dbReference>
<evidence type="ECO:0000256" key="5">
    <source>
        <dbReference type="ARBA" id="ARBA00023157"/>
    </source>
</evidence>
<dbReference type="InterPro" id="IPR017853">
    <property type="entry name" value="GH"/>
</dbReference>
<dbReference type="GO" id="GO:0004553">
    <property type="term" value="F:hydrolase activity, hydrolyzing O-glycosyl compounds"/>
    <property type="evidence" value="ECO:0007669"/>
    <property type="project" value="InterPro"/>
</dbReference>
<feature type="compositionally biased region" description="Low complexity" evidence="11">
    <location>
        <begin position="986"/>
        <end position="998"/>
    </location>
</feature>
<dbReference type="AlphaFoldDB" id="A0A1W0A4K2"/>
<evidence type="ECO:0000313" key="14">
    <source>
        <dbReference type="EMBL" id="OQS05119.1"/>
    </source>
</evidence>
<gene>
    <name evidence="14" type="ORF">THRCLA_02693</name>
</gene>
<evidence type="ECO:0000256" key="11">
    <source>
        <dbReference type="SAM" id="MobiDB-lite"/>
    </source>
</evidence>
<keyword evidence="6" id="KW-0325">Glycoprotein</keyword>
<dbReference type="Pfam" id="PF01055">
    <property type="entry name" value="Glyco_hydro_31_2nd"/>
    <property type="match status" value="1"/>
</dbReference>
<dbReference type="EMBL" id="JNBS01000502">
    <property type="protein sequence ID" value="OQS05119.1"/>
    <property type="molecule type" value="Genomic_DNA"/>
</dbReference>
<evidence type="ECO:0000313" key="15">
    <source>
        <dbReference type="Proteomes" id="UP000243217"/>
    </source>
</evidence>
<comment type="caution">
    <text evidence="14">The sequence shown here is derived from an EMBL/GenBank/DDBJ whole genome shotgun (WGS) entry which is preliminary data.</text>
</comment>
<evidence type="ECO:0000256" key="7">
    <source>
        <dbReference type="ARBA" id="ARBA00023295"/>
    </source>
</evidence>
<dbReference type="InterPro" id="IPR048395">
    <property type="entry name" value="Glyco_hydro_31_C"/>
</dbReference>
<evidence type="ECO:0000256" key="4">
    <source>
        <dbReference type="ARBA" id="ARBA00023136"/>
    </source>
</evidence>
<dbReference type="OrthoDB" id="5839090at2759"/>
<feature type="transmembrane region" description="Helical" evidence="12">
    <location>
        <begin position="1013"/>
        <end position="1034"/>
    </location>
</feature>
<dbReference type="PANTHER" id="PTHR22762:SF133">
    <property type="entry name" value="P-TYPE DOMAIN-CONTAINING PROTEIN"/>
    <property type="match status" value="1"/>
</dbReference>
<proteinExistence type="inferred from homology"/>
<dbReference type="Gene3D" id="2.60.40.1180">
    <property type="entry name" value="Golgi alpha-mannosidase II"/>
    <property type="match status" value="2"/>
</dbReference>
<dbReference type="Pfam" id="PF21365">
    <property type="entry name" value="Glyco_hydro_31_3rd"/>
    <property type="match status" value="1"/>
</dbReference>
<keyword evidence="3 10" id="KW-0378">Hydrolase</keyword>
<dbReference type="InterPro" id="IPR030458">
    <property type="entry name" value="Glyco_hydro_31_AS"/>
</dbReference>
<keyword evidence="15" id="KW-1185">Reference proteome</keyword>
<dbReference type="GO" id="GO:0005975">
    <property type="term" value="P:carbohydrate metabolic process"/>
    <property type="evidence" value="ECO:0007669"/>
    <property type="project" value="InterPro"/>
</dbReference>
<comment type="similarity">
    <text evidence="2 10">Belongs to the glycosyl hydrolase 31 family.</text>
</comment>
<comment type="caution">
    <text evidence="9">Lacks conserved residue(s) required for the propagation of feature annotation.</text>
</comment>
<evidence type="ECO:0000256" key="8">
    <source>
        <dbReference type="ARBA" id="ARBA00041343"/>
    </source>
</evidence>
<dbReference type="Gene3D" id="2.60.40.1760">
    <property type="entry name" value="glycosyl hydrolase (family 31)"/>
    <property type="match status" value="1"/>
</dbReference>
<feature type="domain" description="P-type" evidence="13">
    <location>
        <begin position="15"/>
        <end position="61"/>
    </location>
</feature>
<dbReference type="CDD" id="cd06602">
    <property type="entry name" value="GH31_MGAM_SI_GAA"/>
    <property type="match status" value="1"/>
</dbReference>
<dbReference type="Proteomes" id="UP000243217">
    <property type="component" value="Unassembled WGS sequence"/>
</dbReference>
<dbReference type="PANTHER" id="PTHR22762">
    <property type="entry name" value="ALPHA-GLUCOSIDASE"/>
    <property type="match status" value="1"/>
</dbReference>
<protein>
    <recommendedName>
        <fullName evidence="8">Maltase</fullName>
    </recommendedName>
</protein>
<comment type="subcellular location">
    <subcellularLocation>
        <location evidence="1">Membrane</location>
    </subcellularLocation>
</comment>
<dbReference type="GO" id="GO:0030246">
    <property type="term" value="F:carbohydrate binding"/>
    <property type="evidence" value="ECO:0007669"/>
    <property type="project" value="InterPro"/>
</dbReference>
<dbReference type="InterPro" id="IPR044913">
    <property type="entry name" value="P_trefoil_dom_sf"/>
</dbReference>
<dbReference type="CDD" id="cd14752">
    <property type="entry name" value="GH31_N"/>
    <property type="match status" value="1"/>
</dbReference>
<evidence type="ECO:0000256" key="1">
    <source>
        <dbReference type="ARBA" id="ARBA00004370"/>
    </source>
</evidence>
<evidence type="ECO:0000256" key="2">
    <source>
        <dbReference type="ARBA" id="ARBA00007806"/>
    </source>
</evidence>
<evidence type="ECO:0000256" key="6">
    <source>
        <dbReference type="ARBA" id="ARBA00023180"/>
    </source>
</evidence>
<evidence type="ECO:0000256" key="3">
    <source>
        <dbReference type="ARBA" id="ARBA00022801"/>
    </source>
</evidence>
<evidence type="ECO:0000256" key="9">
    <source>
        <dbReference type="PROSITE-ProRule" id="PRU00779"/>
    </source>
</evidence>
<dbReference type="SUPFAM" id="SSF51445">
    <property type="entry name" value="(Trans)glycosidases"/>
    <property type="match status" value="1"/>
</dbReference>
<evidence type="ECO:0000256" key="12">
    <source>
        <dbReference type="SAM" id="Phobius"/>
    </source>
</evidence>
<dbReference type="SMART" id="SM00018">
    <property type="entry name" value="PD"/>
    <property type="match status" value="2"/>
</dbReference>
<dbReference type="InterPro" id="IPR000322">
    <property type="entry name" value="Glyco_hydro_31_TIM"/>
</dbReference>
<keyword evidence="12" id="KW-0812">Transmembrane</keyword>
<dbReference type="PROSITE" id="PS51448">
    <property type="entry name" value="P_TREFOIL_2"/>
    <property type="match status" value="2"/>
</dbReference>
<dbReference type="Gene3D" id="3.20.20.80">
    <property type="entry name" value="Glycosidases"/>
    <property type="match status" value="1"/>
</dbReference>
<dbReference type="InterPro" id="IPR011013">
    <property type="entry name" value="Gal_mutarotase_sf_dom"/>
</dbReference>
<dbReference type="InterPro" id="IPR013780">
    <property type="entry name" value="Glyco_hydro_b"/>
</dbReference>
<dbReference type="SUPFAM" id="SSF51011">
    <property type="entry name" value="Glycosyl hydrolase domain"/>
    <property type="match status" value="1"/>
</dbReference>
<dbReference type="Pfam" id="PF13802">
    <property type="entry name" value="Gal_mutarotas_2"/>
    <property type="match status" value="1"/>
</dbReference>
<evidence type="ECO:0000256" key="10">
    <source>
        <dbReference type="RuleBase" id="RU361185"/>
    </source>
</evidence>
<keyword evidence="4 12" id="KW-0472">Membrane</keyword>
<keyword evidence="5" id="KW-1015">Disulfide bond</keyword>
<name>A0A1W0A4K2_9STRA</name>
<dbReference type="SUPFAM" id="SSF74650">
    <property type="entry name" value="Galactose mutarotase-like"/>
    <property type="match status" value="1"/>
</dbReference>
<sequence>MLAALAAMAAADATSGCLNVPKDRVDCYPFQTGFPNATEESCLAQGCCWDPSQPITCAFGGLPAPKPEKCSAVVPSSRMECRNPRYFPQTNSSSVCAAMGCCFDDTTLECFQPAFEGYQLNGSTLEDTPTGFQATLVLPDGLRGPFGNDIRKLKLDVDTQQTDRVRVRIFDPNFARYEVPVELHNLDAPKGVAERLYSVTLTYDPFGIAIKRKATGEVLFDSTPNGEFNGLIFENQFLEFSTSTPSQANFFGMGEHVGRFLSPTEGDHYTIFARDQASNMYNAHTKIGSDNVYGVHPFYVRRELSGKTHGFFLRNSNAMEVVAQNKSITFRSVGGIIDFFVFLGPAPATVVQQYTALVGRPLLPPYWTLGYHLCRWHNHVMSDVTSVVDRMRAHGVPQDGQWTDIDVMDRWLDFTWDPVNFPQANMSAFIDDLHAHDQHYVPIVDAGISNQYNDYISYREGLDMDVYMKDPANKGIEENKVWPGMVAFPDFFHPNATKYWGKQLTRYHDTAKYDGIWLDMNEPSSFCFEGGRESLSCMFNDSFVPSKFVKSADVMAPFDPYRQSYVPGQKVVGNLATKTAALGSHQYNSIHYNLHSLYGHSELMTTRKVIDKIRGKRSFILSRSTYAGDGQYTAHWLGDNGATWPDMHYSIAGVLSMNLFGIPMVGPDVCGFSFDTTKELCVRWHQTAILYPFMRNHNEGKVDQAPVDFDDEALVIIRDTLFKRYALLPYLYTQLYHASVDGATTARSLYFEFPEDLDTLDIDSQYLLGSGLMVAPVLKEKAVTVDAYFPKAAWFNVWTGERVNVSNDSRTVTLDAPLDTVHVFIKGGSVVTWQLPNTTTAASRKNPFALKIAFPDADNNSHVEATGDLYMDSGDSIDPIENKAFSVIEYLAKHYPTGLIELTATVAASGYTGPETQVPLSHIEFYGTRGLNDGAVLQVDYTKGSTKRSTNATYNATSNTVTVDDLSLEIGSAFTLQVFPKANALTTGPTTEPPTAGTRGSGDDESFTSGVSWWAILIGVAAAVLVCGGVWQIFRRRNGYSRVE</sequence>
<evidence type="ECO:0000259" key="13">
    <source>
        <dbReference type="PROSITE" id="PS51448"/>
    </source>
</evidence>
<dbReference type="PROSITE" id="PS00129">
    <property type="entry name" value="GLYCOSYL_HYDROL_F31_1"/>
    <property type="match status" value="1"/>
</dbReference>
<organism evidence="14 15">
    <name type="scientific">Thraustotheca clavata</name>
    <dbReference type="NCBI Taxonomy" id="74557"/>
    <lineage>
        <taxon>Eukaryota</taxon>
        <taxon>Sar</taxon>
        <taxon>Stramenopiles</taxon>
        <taxon>Oomycota</taxon>
        <taxon>Saprolegniomycetes</taxon>
        <taxon>Saprolegniales</taxon>
        <taxon>Achlyaceae</taxon>
        <taxon>Thraustotheca</taxon>
    </lineage>
</organism>
<feature type="region of interest" description="Disordered" evidence="11">
    <location>
        <begin position="985"/>
        <end position="1004"/>
    </location>
</feature>
<dbReference type="InterPro" id="IPR025887">
    <property type="entry name" value="Glyco_hydro_31_N_dom"/>
</dbReference>
<dbReference type="SUPFAM" id="SSF57492">
    <property type="entry name" value="Trefoil"/>
    <property type="match status" value="1"/>
</dbReference>
<dbReference type="CDD" id="cd00111">
    <property type="entry name" value="Trefoil"/>
    <property type="match status" value="2"/>
</dbReference>
<dbReference type="STRING" id="74557.A0A1W0A4K2"/>
<keyword evidence="7 10" id="KW-0326">Glycosidase</keyword>
<keyword evidence="12" id="KW-1133">Transmembrane helix</keyword>